<accession>A0ACC2XV64</accession>
<name>A0ACC2XV64_9TREE</name>
<gene>
    <name evidence="1" type="primary">AOX1</name>
    <name evidence="1" type="ORF">QFC24_000930</name>
</gene>
<dbReference type="EMBL" id="JASBWV010000002">
    <property type="protein sequence ID" value="KAJ9127521.1"/>
    <property type="molecule type" value="Genomic_DNA"/>
</dbReference>
<reference evidence="1" key="1">
    <citation type="submission" date="2023-04" db="EMBL/GenBank/DDBJ databases">
        <title>Draft Genome sequencing of Naganishia species isolated from polar environments using Oxford Nanopore Technology.</title>
        <authorList>
            <person name="Leo P."/>
            <person name="Venkateswaran K."/>
        </authorList>
    </citation>
    <scope>NUCLEOTIDE SEQUENCE</scope>
    <source>
        <strain evidence="1">DBVPG 5303</strain>
    </source>
</reference>
<protein>
    <submittedName>
        <fullName evidence="1">Alternative oxidase, mitochondrial</fullName>
    </submittedName>
</protein>
<sequence length="436" mass="48860">MHHPTTQTSLAARRLLSSCIHVSPSPFLRPTGFYLRQSKSIAPQIRGVATSTSLPKSHRAISTSSVTQVSPSSVAQSTALLEQVKQAETSREAEDKVGQKLQEGGKGAEGAHYKDTTGVPSAYDLADPSQTGAWTLSRPIYTEQACIHNQVNSVQVVWRAPQTIADWIARGMVHLSRWGFDFVTGYKHKERPSETLSVAELRKGGYVFDDKQWLLRIIFLESIAGVPGMVAGMLRHLRSLRLMRRDGGWIHTLLEEAENERMHLLTFMTIKQPSILLRAMVLGAQGVFFNLFFLTYLFSPRSAHRFVGHLEEQATYTYTQCIKDMEEGLIPEWNDMPAPKIAIDYWRLPEDAKLLDVIKAVRLDECQHRIVNHTLANLDQKHDFNPFAFRDLDAVMAGTTVELTREQAAQFVTEVPPAPIAAEHAVEQAKKIQGPL</sequence>
<evidence type="ECO:0000313" key="1">
    <source>
        <dbReference type="EMBL" id="KAJ9127521.1"/>
    </source>
</evidence>
<evidence type="ECO:0000313" key="2">
    <source>
        <dbReference type="Proteomes" id="UP001234202"/>
    </source>
</evidence>
<proteinExistence type="predicted"/>
<comment type="caution">
    <text evidence="1">The sequence shown here is derived from an EMBL/GenBank/DDBJ whole genome shotgun (WGS) entry which is preliminary data.</text>
</comment>
<dbReference type="Proteomes" id="UP001234202">
    <property type="component" value="Unassembled WGS sequence"/>
</dbReference>
<organism evidence="1 2">
    <name type="scientific">Naganishia onofrii</name>
    <dbReference type="NCBI Taxonomy" id="1851511"/>
    <lineage>
        <taxon>Eukaryota</taxon>
        <taxon>Fungi</taxon>
        <taxon>Dikarya</taxon>
        <taxon>Basidiomycota</taxon>
        <taxon>Agaricomycotina</taxon>
        <taxon>Tremellomycetes</taxon>
        <taxon>Filobasidiales</taxon>
        <taxon>Filobasidiaceae</taxon>
        <taxon>Naganishia</taxon>
    </lineage>
</organism>
<keyword evidence="2" id="KW-1185">Reference proteome</keyword>